<name>A0ACC1B0V0_9ROSI</name>
<evidence type="ECO:0000313" key="2">
    <source>
        <dbReference type="Proteomes" id="UP001164250"/>
    </source>
</evidence>
<protein>
    <submittedName>
        <fullName evidence="1">Uncharacterized protein</fullName>
    </submittedName>
</protein>
<gene>
    <name evidence="1" type="ORF">Patl1_26116</name>
</gene>
<dbReference type="EMBL" id="CM047903">
    <property type="protein sequence ID" value="KAJ0092556.1"/>
    <property type="molecule type" value="Genomic_DNA"/>
</dbReference>
<proteinExistence type="predicted"/>
<reference evidence="2" key="1">
    <citation type="journal article" date="2023" name="G3 (Bethesda)">
        <title>Genome assembly and association tests identify interacting loci associated with vigor, precocity, and sex in interspecific pistachio rootstocks.</title>
        <authorList>
            <person name="Palmer W."/>
            <person name="Jacygrad E."/>
            <person name="Sagayaradj S."/>
            <person name="Cavanaugh K."/>
            <person name="Han R."/>
            <person name="Bertier L."/>
            <person name="Beede B."/>
            <person name="Kafkas S."/>
            <person name="Golino D."/>
            <person name="Preece J."/>
            <person name="Michelmore R."/>
        </authorList>
    </citation>
    <scope>NUCLEOTIDE SEQUENCE [LARGE SCALE GENOMIC DNA]</scope>
</reference>
<evidence type="ECO:0000313" key="1">
    <source>
        <dbReference type="EMBL" id="KAJ0092556.1"/>
    </source>
</evidence>
<keyword evidence="2" id="KW-1185">Reference proteome</keyword>
<dbReference type="Proteomes" id="UP001164250">
    <property type="component" value="Chromosome 7"/>
</dbReference>
<organism evidence="1 2">
    <name type="scientific">Pistacia atlantica</name>
    <dbReference type="NCBI Taxonomy" id="434234"/>
    <lineage>
        <taxon>Eukaryota</taxon>
        <taxon>Viridiplantae</taxon>
        <taxon>Streptophyta</taxon>
        <taxon>Embryophyta</taxon>
        <taxon>Tracheophyta</taxon>
        <taxon>Spermatophyta</taxon>
        <taxon>Magnoliopsida</taxon>
        <taxon>eudicotyledons</taxon>
        <taxon>Gunneridae</taxon>
        <taxon>Pentapetalae</taxon>
        <taxon>rosids</taxon>
        <taxon>malvids</taxon>
        <taxon>Sapindales</taxon>
        <taxon>Anacardiaceae</taxon>
        <taxon>Pistacia</taxon>
    </lineage>
</organism>
<comment type="caution">
    <text evidence="1">The sequence shown here is derived from an EMBL/GenBank/DDBJ whole genome shotgun (WGS) entry which is preliminary data.</text>
</comment>
<accession>A0ACC1B0V0</accession>
<sequence length="445" mass="48976">MLLCFISIGMNLINILAEVSQTGKQRHIPYRDSRLTFLLQESLGGNTKLAMICAVSPTQSCKSETFSTLRFAQRAKAIKNKAVVNEIMQDDVNYLREVIRQLRDELHRGKWPESDTNGGGEDSNKITEGRVETIKSHSKLEVSENGSFSEPQLNTSEIVCIKEKGLSNGIDINHTTKEPNSLIADSHVRGSTVQPPEEKKALSSSVSGLPDKGSLSNSVRHGSSCPISDPLAGFSREISGEDMPDESKNGFVNCVSPCLSIVRTDVSPVLKSPTPSVSRRINNSRKSLRTSSMLSASQKDLDDDNKRNSVATTEHLAASLHRGLEIIDSHHQSSGLRRSSFRFSLRPTEFKPVLPVAKVDVDVNEGNDISNLQLVPFDDSQSADKSMKEVPQAVEKVLAGAVRREMALEDLCAKRTSEIKHLNRFVQQYKHERECNAIIGQTKGG</sequence>